<dbReference type="Gene3D" id="2.160.20.10">
    <property type="entry name" value="Single-stranded right-handed beta-helix, Pectin lyase-like"/>
    <property type="match status" value="2"/>
</dbReference>
<feature type="domain" description="Rhamnogalacturonase A/B/Epimerase-like pectate lyase" evidence="3">
    <location>
        <begin position="267"/>
        <end position="504"/>
    </location>
</feature>
<evidence type="ECO:0000256" key="1">
    <source>
        <dbReference type="SAM" id="MobiDB-lite"/>
    </source>
</evidence>
<evidence type="ECO:0000313" key="4">
    <source>
        <dbReference type="EMBL" id="KAF3802369.1"/>
    </source>
</evidence>
<proteinExistence type="predicted"/>
<comment type="caution">
    <text evidence="4">The sequence shown here is derived from an EMBL/GenBank/DDBJ whole genome shotgun (WGS) entry which is preliminary data.</text>
</comment>
<dbReference type="RefSeq" id="XP_045261528.1">
    <property type="nucleotide sequence ID" value="XM_045403896.1"/>
</dbReference>
<dbReference type="PANTHER" id="PTHR33928">
    <property type="entry name" value="POLYGALACTURONASE QRT3"/>
    <property type="match status" value="1"/>
</dbReference>
<dbReference type="Pfam" id="PF12708">
    <property type="entry name" value="Pect-lyase_RHGA_epim"/>
    <property type="match status" value="2"/>
</dbReference>
<evidence type="ECO:0000259" key="3">
    <source>
        <dbReference type="Pfam" id="PF12708"/>
    </source>
</evidence>
<organism evidence="4 5">
    <name type="scientific">Colletotrichum gloeosporioides</name>
    <name type="common">Anthracnose fungus</name>
    <name type="synonym">Glomerella cingulata</name>
    <dbReference type="NCBI Taxonomy" id="474922"/>
    <lineage>
        <taxon>Eukaryota</taxon>
        <taxon>Fungi</taxon>
        <taxon>Dikarya</taxon>
        <taxon>Ascomycota</taxon>
        <taxon>Pezizomycotina</taxon>
        <taxon>Sordariomycetes</taxon>
        <taxon>Hypocreomycetidae</taxon>
        <taxon>Glomerellales</taxon>
        <taxon>Glomerellaceae</taxon>
        <taxon>Colletotrichum</taxon>
        <taxon>Colletotrichum gloeosporioides species complex</taxon>
    </lineage>
</organism>
<dbReference type="InterPro" id="IPR024535">
    <property type="entry name" value="RHGA/B-epi-like_pectate_lyase"/>
</dbReference>
<dbReference type="InterPro" id="IPR039279">
    <property type="entry name" value="QRT3-like"/>
</dbReference>
<dbReference type="GeneID" id="69010990"/>
<keyword evidence="5" id="KW-1185">Reference proteome</keyword>
<dbReference type="FunFam" id="2.160.20.10:FF:000049">
    <property type="entry name" value="Putative exo-beta-1,3-glucanase"/>
    <property type="match status" value="1"/>
</dbReference>
<protein>
    <submittedName>
        <fullName evidence="4">Putative glucan endo-1 3-beta-glucosidase</fullName>
    </submittedName>
</protein>
<feature type="compositionally biased region" description="Pro residues" evidence="1">
    <location>
        <begin position="98"/>
        <end position="107"/>
    </location>
</feature>
<dbReference type="EMBL" id="WVTB01000064">
    <property type="protein sequence ID" value="KAF3802369.1"/>
    <property type="molecule type" value="Genomic_DNA"/>
</dbReference>
<dbReference type="GO" id="GO:0004650">
    <property type="term" value="F:polygalacturonase activity"/>
    <property type="evidence" value="ECO:0007669"/>
    <property type="project" value="InterPro"/>
</dbReference>
<feature type="region of interest" description="Disordered" evidence="1">
    <location>
        <begin position="78"/>
        <end position="108"/>
    </location>
</feature>
<dbReference type="InterPro" id="IPR011050">
    <property type="entry name" value="Pectin_lyase_fold/virulence"/>
</dbReference>
<feature type="chain" id="PRO_5034484932" evidence="2">
    <location>
        <begin position="20"/>
        <end position="1431"/>
    </location>
</feature>
<reference evidence="4" key="1">
    <citation type="journal article" date="2020" name="Phytopathology">
        <title>Genome sequence and comparative analysis of Colletotrichum gloeosporioides isolated from Liriodendron leaves.</title>
        <authorList>
            <person name="Fu F.F."/>
            <person name="Hao Z."/>
            <person name="Wang P."/>
            <person name="Lu Y."/>
            <person name="Xue L.J."/>
            <person name="Wei G."/>
            <person name="Tian Y."/>
            <person name="Baishi H."/>
            <person name="Xu H."/>
            <person name="Shi J."/>
            <person name="Cheng T."/>
            <person name="Wang G."/>
            <person name="Yi Y."/>
            <person name="Chen J."/>
        </authorList>
    </citation>
    <scope>NUCLEOTIDE SEQUENCE</scope>
    <source>
        <strain evidence="4">Lc1</strain>
    </source>
</reference>
<sequence>MFVKSSCLWLLVAALGASSSPLAGPTSQPVAVGTSPANISTFIDDFVNQWKSSHPDLDSAELQRVLVSAEQAKVSLLSTTSGELEERPPLKRDLHPTSPAPPVPPFVPRHRRQLQTAGNSTSANSTVLEARSLVRKAQQEASARNKERFANPRTNAYWAKHGSGAAGLRARADDVAAFAINETIAVAAAIVAEADYAHNVPVEYPPLPDDIRQLKEQMFGPTGADAGAGAAAGSLGKRALSTFWMEDISHTGKIPFGGSVNDGYKVFRNVKDYGAKGDGKTDDTEAINRAMSDQNRCGNNCGASTVKPAIVYFPSGTYLVSTPITAYYNTQMIGNANVRPIIKAAKSFTGLGVISVDEYTGGNGGAEQWYINQSSWLAASDGKGQNNFLRQLRNFIVDVQDADMDDVAGLHWQVAQATSIQNVDFYQSPSTDKHHMGIFAENGSGGFMGDMTFFNGEIGIRCGNQQFTSINMVFVGCRTGIDMLWDWGWTWKGLLMSTTENGIRMSGDFRGGSIIVMDSFLLGMSKGISVSTPVGNTPSEKFTITLDNVEVFGVGKVVDHETDGAQLEGGSRVIRSWVVGKVYDEKNPSGTYQSGPLSALHPTEGSLMKGGAYYRRQKPQYENLVASDFINAGTLAKGDGVTDDTFALSINLALAAATRRPLYIPFGSYLVKSTLQIPVGSVIVGECWAQIVANGESYSDADSPYTMVQVGDWGEKGSVEIQDLVFTTKGPTPGAVLMEWNMAEDLQGSAAMWDSHFRIGGAMGTGLTAADCPKLTGTINPKCVAGSMLLHMTGGSSGYLENVWAWVADHDFDSGPAQTQIDIYVARGILIESKGGPVWLYGTASEHCVFYQYLLLEAQDVFMGNIQTESPYYLPKPKAPAPFTDQVGLFNGDPDFSECPESEPHCAAAWALMISGSTNVHIFGAGLYNWFDDYTQDCIDTQTCQKHLVHVEESGQIWFYNLYTIGSANMIDAEGSDPIPAKDNINTNEHPFTSVINAWLLSSSGSGNVDNDLADQVILGTMLPPCPSKYDTLENVEKSKSSIPQHCLDKYLLQTQLNTLGTALSDYNSILRDGYDDKFKAYQRSVLQQVPDQINKFMEGAQASGNWTCTETRTVICCRGCQNHAACTNPMCDFSTDCKPGTTKKTTTVDCPASISNNLREQLPVPVETTYTLKNEQGFWEGLMAAYGIPQDWVNIGERLAYFGKGCEGVAGDRTSPDTSTECFKKSSVYWHNFPTMKPGAAMDDPKDSVSKSYDTFKNIYDRATVSLGFAQWNLYEASSTDMLATAALPAMLLTDAVDNMRQIAKAGEEIIERERKQNILFWLNMVLMMIPAAGQVASSLGRVAIAVALRVVGEAATAALTLYELVDDPKNALMTMMGFFLGGGLSRQPFREAAAARRGMPKSQFEKLPPRIRTDLGRIQTVRNVCRARS</sequence>
<accession>A0A8H4FIM5</accession>
<name>A0A8H4FIM5_COLGL</name>
<evidence type="ECO:0000256" key="2">
    <source>
        <dbReference type="SAM" id="SignalP"/>
    </source>
</evidence>
<dbReference type="CDD" id="cd23668">
    <property type="entry name" value="GH55_beta13glucanase-like"/>
    <property type="match status" value="1"/>
</dbReference>
<keyword evidence="2" id="KW-0732">Signal</keyword>
<dbReference type="Proteomes" id="UP000613401">
    <property type="component" value="Unassembled WGS sequence"/>
</dbReference>
<evidence type="ECO:0000313" key="5">
    <source>
        <dbReference type="Proteomes" id="UP000613401"/>
    </source>
</evidence>
<dbReference type="SUPFAM" id="SSF51126">
    <property type="entry name" value="Pectin lyase-like"/>
    <property type="match status" value="2"/>
</dbReference>
<reference evidence="4" key="2">
    <citation type="submission" date="2020-03" db="EMBL/GenBank/DDBJ databases">
        <authorList>
            <person name="Fu F.-F."/>
            <person name="Chen J."/>
        </authorList>
    </citation>
    <scope>NUCLEOTIDE SEQUENCE</scope>
    <source>
        <strain evidence="4">Lc1</strain>
    </source>
</reference>
<dbReference type="InterPro" id="IPR012334">
    <property type="entry name" value="Pectin_lyas_fold"/>
</dbReference>
<feature type="signal peptide" evidence="2">
    <location>
        <begin position="1"/>
        <end position="19"/>
    </location>
</feature>
<feature type="domain" description="Rhamnogalacturonase A/B/Epimerase-like pectate lyase" evidence="3">
    <location>
        <begin position="636"/>
        <end position="745"/>
    </location>
</feature>
<dbReference type="PANTHER" id="PTHR33928:SF2">
    <property type="entry name" value="PECTATE LYASE SUPERFAMILY PROTEIN DOMAIN-CONTAINING PROTEIN-RELATED"/>
    <property type="match status" value="1"/>
</dbReference>
<feature type="compositionally biased region" description="Basic and acidic residues" evidence="1">
    <location>
        <begin position="84"/>
        <end position="95"/>
    </location>
</feature>
<gene>
    <name evidence="4" type="ORF">GCG54_00003832</name>
</gene>